<sequence length="333" mass="37162">MSTSFLPLDELEPTLTDVLAFIDTFDIDGGSSSPTSSNSSNSSTCSSSDDGQASPTVKQPTTQTRKTRKAAASRRCQQKKRAELLALRAQTAALETRLKELKQGAGFITHGDKTHGLKRLDKTQQQSIVQLWMHKAQMEKHLRLESEATNRELRAVVGRQSGMAEAVRTLLGNVTNVVNIEEALRTPSPTSAGFEGFVPNLNDAIYMDLSTRLGKLYMDASTMFVSSDLTEMKEIPTTLEIRRDAVTGTPFVEFRSAICADLELHEAKQMIWNVKACHFNKYRKYMTDLGTKKETELELRDQSRAMAVSTMSLSRTYEEDDRVLVTFTSFARL</sequence>
<keyword evidence="3" id="KW-1185">Reference proteome</keyword>
<evidence type="ECO:0008006" key="4">
    <source>
        <dbReference type="Google" id="ProtNLM"/>
    </source>
</evidence>
<dbReference type="EMBL" id="JAGDFL010000932">
    <property type="protein sequence ID" value="KAG7379609.1"/>
    <property type="molecule type" value="Genomic_DNA"/>
</dbReference>
<dbReference type="Proteomes" id="UP000693981">
    <property type="component" value="Unassembled WGS sequence"/>
</dbReference>
<dbReference type="OrthoDB" id="114863at2759"/>
<name>A0A8T1VHH4_9STRA</name>
<evidence type="ECO:0000256" key="1">
    <source>
        <dbReference type="SAM" id="MobiDB-lite"/>
    </source>
</evidence>
<evidence type="ECO:0000313" key="3">
    <source>
        <dbReference type="Proteomes" id="UP000693981"/>
    </source>
</evidence>
<feature type="compositionally biased region" description="Basic residues" evidence="1">
    <location>
        <begin position="65"/>
        <end position="77"/>
    </location>
</feature>
<feature type="compositionally biased region" description="Low complexity" evidence="1">
    <location>
        <begin position="55"/>
        <end position="64"/>
    </location>
</feature>
<organism evidence="2 3">
    <name type="scientific">Phytophthora boehmeriae</name>
    <dbReference type="NCBI Taxonomy" id="109152"/>
    <lineage>
        <taxon>Eukaryota</taxon>
        <taxon>Sar</taxon>
        <taxon>Stramenopiles</taxon>
        <taxon>Oomycota</taxon>
        <taxon>Peronosporomycetes</taxon>
        <taxon>Peronosporales</taxon>
        <taxon>Peronosporaceae</taxon>
        <taxon>Phytophthora</taxon>
    </lineage>
</organism>
<gene>
    <name evidence="2" type="ORF">PHYBOEH_011867</name>
</gene>
<reference evidence="2" key="1">
    <citation type="submission" date="2021-02" db="EMBL/GenBank/DDBJ databases">
        <authorList>
            <person name="Palmer J.M."/>
        </authorList>
    </citation>
    <scope>NUCLEOTIDE SEQUENCE</scope>
    <source>
        <strain evidence="2">SCRP23</strain>
    </source>
</reference>
<evidence type="ECO:0000313" key="2">
    <source>
        <dbReference type="EMBL" id="KAG7379609.1"/>
    </source>
</evidence>
<comment type="caution">
    <text evidence="2">The sequence shown here is derived from an EMBL/GenBank/DDBJ whole genome shotgun (WGS) entry which is preliminary data.</text>
</comment>
<feature type="compositionally biased region" description="Low complexity" evidence="1">
    <location>
        <begin position="31"/>
        <end position="48"/>
    </location>
</feature>
<accession>A0A8T1VHH4</accession>
<feature type="region of interest" description="Disordered" evidence="1">
    <location>
        <begin position="30"/>
        <end position="77"/>
    </location>
</feature>
<protein>
    <recommendedName>
        <fullName evidence="4">M96 mating-specific protein family</fullName>
    </recommendedName>
</protein>
<proteinExistence type="predicted"/>
<dbReference type="AlphaFoldDB" id="A0A8T1VHH4"/>
<dbReference type="CDD" id="cd14686">
    <property type="entry name" value="bZIP"/>
    <property type="match status" value="1"/>
</dbReference>